<sequence length="473" mass="52893">MKRKLTGVLLILSILFPQARLVTAQDLELDQGFDPNVILTDEDVFDAGAMSFDRLVGFLKTKGTLAEYRTTDIDGTTRTAPEIIWRVANSYKINPKFLVALLQKEQSLVEDATPSQGQYDWAAGFGVCDDCSKDDPALSDFKGFANQMEYAAKQMRERYYMRLLSNGQTRSGYAPGKTTVIDGLAVTPANLATASLYTYTPHIHGNLNLWRIWKRWFSKHYPDGTVVRGAPSGALWWIRLGLKRPFASKAVATTLVDISKVVDVSDTDLASYEEGTAINFPNYALLRDPAGRIWLLSGNERRHVKNMKTFQTFGFNMDEVEDVNDEDLTPYDIGRAITLEAKYPQGMLLQDTTTKEVWYAEAGERQLVQHASLLSLYFKNRKPKKVTSLAIADLTKGEPYRLHDGELVKSSKSSAVYVIESGKRRPIPSAEAFETLGWKWKNVVTLPTSVLDDYPVSDPVLLDAPPVALVQAE</sequence>
<dbReference type="Proteomes" id="UP000176603">
    <property type="component" value="Unassembled WGS sequence"/>
</dbReference>
<feature type="chain" id="PRO_5009533070" evidence="1">
    <location>
        <begin position="25"/>
        <end position="473"/>
    </location>
</feature>
<evidence type="ECO:0000256" key="1">
    <source>
        <dbReference type="SAM" id="SignalP"/>
    </source>
</evidence>
<name>A0A1F7ULF8_9BACT</name>
<dbReference type="EMBL" id="MGEH01000018">
    <property type="protein sequence ID" value="OGL79101.1"/>
    <property type="molecule type" value="Genomic_DNA"/>
</dbReference>
<comment type="caution">
    <text evidence="2">The sequence shown here is derived from an EMBL/GenBank/DDBJ whole genome shotgun (WGS) entry which is preliminary data.</text>
</comment>
<feature type="signal peptide" evidence="1">
    <location>
        <begin position="1"/>
        <end position="24"/>
    </location>
</feature>
<keyword evidence="1" id="KW-0732">Signal</keyword>
<organism evidence="2 3">
    <name type="scientific">Candidatus Uhrbacteria bacterium RIFCSPHIGHO2_12_FULL_60_25</name>
    <dbReference type="NCBI Taxonomy" id="1802399"/>
    <lineage>
        <taxon>Bacteria</taxon>
        <taxon>Candidatus Uhriibacteriota</taxon>
    </lineage>
</organism>
<evidence type="ECO:0000313" key="3">
    <source>
        <dbReference type="Proteomes" id="UP000176603"/>
    </source>
</evidence>
<proteinExistence type="predicted"/>
<gene>
    <name evidence="2" type="ORF">A3E39_02550</name>
</gene>
<dbReference type="STRING" id="1802399.A3E39_02550"/>
<reference evidence="2 3" key="1">
    <citation type="journal article" date="2016" name="Nat. Commun.">
        <title>Thousands of microbial genomes shed light on interconnected biogeochemical processes in an aquifer system.</title>
        <authorList>
            <person name="Anantharaman K."/>
            <person name="Brown C.T."/>
            <person name="Hug L.A."/>
            <person name="Sharon I."/>
            <person name="Castelle C.J."/>
            <person name="Probst A.J."/>
            <person name="Thomas B.C."/>
            <person name="Singh A."/>
            <person name="Wilkins M.J."/>
            <person name="Karaoz U."/>
            <person name="Brodie E.L."/>
            <person name="Williams K.H."/>
            <person name="Hubbard S.S."/>
            <person name="Banfield J.F."/>
        </authorList>
    </citation>
    <scope>NUCLEOTIDE SEQUENCE [LARGE SCALE GENOMIC DNA]</scope>
</reference>
<dbReference type="AlphaFoldDB" id="A0A1F7ULF8"/>
<evidence type="ECO:0000313" key="2">
    <source>
        <dbReference type="EMBL" id="OGL79101.1"/>
    </source>
</evidence>
<protein>
    <submittedName>
        <fullName evidence="2">Uncharacterized protein</fullName>
    </submittedName>
</protein>
<accession>A0A1F7ULF8</accession>